<proteinExistence type="predicted"/>
<dbReference type="Proteomes" id="UP000009328">
    <property type="component" value="Unassembled WGS sequence"/>
</dbReference>
<gene>
    <name evidence="2" type="ORF">BN7_5897</name>
</gene>
<organism evidence="2 3">
    <name type="scientific">Wickerhamomyces ciferrii (strain ATCC 14091 / BCRC 22168 / CBS 111 / JCM 3599 / NBRC 0793 / NRRL Y-1031 F-60-10)</name>
    <name type="common">Yeast</name>
    <name type="synonym">Pichia ciferrii</name>
    <dbReference type="NCBI Taxonomy" id="1206466"/>
    <lineage>
        <taxon>Eukaryota</taxon>
        <taxon>Fungi</taxon>
        <taxon>Dikarya</taxon>
        <taxon>Ascomycota</taxon>
        <taxon>Saccharomycotina</taxon>
        <taxon>Saccharomycetes</taxon>
        <taxon>Phaffomycetales</taxon>
        <taxon>Wickerhamomycetaceae</taxon>
        <taxon>Wickerhamomyces</taxon>
    </lineage>
</organism>
<comment type="caution">
    <text evidence="2">The sequence shown here is derived from an EMBL/GenBank/DDBJ whole genome shotgun (WGS) entry which is preliminary data.</text>
</comment>
<dbReference type="AlphaFoldDB" id="K0KM41"/>
<name>K0KM41_WICCF</name>
<feature type="region of interest" description="Disordered" evidence="1">
    <location>
        <begin position="31"/>
        <end position="52"/>
    </location>
</feature>
<dbReference type="Gene3D" id="2.60.270.60">
    <property type="match status" value="1"/>
</dbReference>
<evidence type="ECO:0000313" key="2">
    <source>
        <dbReference type="EMBL" id="CCH46305.1"/>
    </source>
</evidence>
<sequence length="170" mass="19723">MSEHWNKSALPYFVIVQDQSEVNQQTFNNTRRNSLLTPQTNSDHHGNSSTSTYGNVFSSSQNYYPEIKYVFQDDDDHYDLENQLDEDEEAIVLEMDSNGDEVIGYKSLTPDLQIMNVSIDDKNLTKRISLNTTRAELENFDSLKPDKDLNYIRKLADLYKLRSQQLESIL</sequence>
<dbReference type="InParanoid" id="K0KM41"/>
<evidence type="ECO:0000256" key="1">
    <source>
        <dbReference type="SAM" id="MobiDB-lite"/>
    </source>
</evidence>
<keyword evidence="3" id="KW-1185">Reference proteome</keyword>
<reference evidence="2 3" key="1">
    <citation type="journal article" date="2012" name="Eukaryot. Cell">
        <title>Draft genome sequence of Wickerhamomyces ciferrii NRRL Y-1031 F-60-10.</title>
        <authorList>
            <person name="Schneider J."/>
            <person name="Andrea H."/>
            <person name="Blom J."/>
            <person name="Jaenicke S."/>
            <person name="Ruckert C."/>
            <person name="Schorsch C."/>
            <person name="Szczepanowski R."/>
            <person name="Farwick M."/>
            <person name="Goesmann A."/>
            <person name="Puhler A."/>
            <person name="Schaffer S."/>
            <person name="Tauch A."/>
            <person name="Kohler T."/>
            <person name="Brinkrolf K."/>
        </authorList>
    </citation>
    <scope>NUCLEOTIDE SEQUENCE [LARGE SCALE GENOMIC DNA]</scope>
    <source>
        <strain evidence="3">ATCC 14091 / BCRC 22168 / CBS 111 / JCM 3599 / NBRC 0793 / NRRL Y-1031 F-60-10</strain>
    </source>
</reference>
<dbReference type="HOGENOM" id="CLU_1571833_0_0_1"/>
<accession>K0KM41</accession>
<dbReference type="EMBL" id="CAIF01000238">
    <property type="protein sequence ID" value="CCH46305.1"/>
    <property type="molecule type" value="Genomic_DNA"/>
</dbReference>
<evidence type="ECO:0000313" key="3">
    <source>
        <dbReference type="Proteomes" id="UP000009328"/>
    </source>
</evidence>
<protein>
    <submittedName>
        <fullName evidence="2">Uncharacterized protein</fullName>
    </submittedName>
</protein>